<dbReference type="PROSITE" id="PS50164">
    <property type="entry name" value="GIY_YIG"/>
    <property type="match status" value="1"/>
</dbReference>
<name>A0AA50IHG4_9CAUD</name>
<keyword evidence="3" id="KW-1185">Reference proteome</keyword>
<evidence type="ECO:0000313" key="2">
    <source>
        <dbReference type="EMBL" id="WLW40591.1"/>
    </source>
</evidence>
<dbReference type="InterPro" id="IPR000305">
    <property type="entry name" value="GIY-YIG_endonuc"/>
</dbReference>
<feature type="domain" description="GIY-YIG" evidence="1">
    <location>
        <begin position="1"/>
        <end position="84"/>
    </location>
</feature>
<evidence type="ECO:0000259" key="1">
    <source>
        <dbReference type="PROSITE" id="PS50164"/>
    </source>
</evidence>
<dbReference type="EMBL" id="OR367448">
    <property type="protein sequence ID" value="WLW40591.1"/>
    <property type="molecule type" value="Genomic_DNA"/>
</dbReference>
<accession>A0AA50IHG4</accession>
<sequence length="148" mass="16465">MKYYVYVHILPETGEILYVGMGAGERAWTRQSRKGPHKQILKNLDHMGYTADDYVLVVAKGLQRGEAQELEDQLLQKMQPILNQRFKGAVTIARGVTAPTAKLTEDAVLAIRSEYATGQVTMRVLGAKYGVDSSTISGVVNRESWTHI</sequence>
<evidence type="ECO:0000313" key="3">
    <source>
        <dbReference type="Proteomes" id="UP001182455"/>
    </source>
</evidence>
<proteinExistence type="predicted"/>
<gene>
    <name evidence="2" type="ORF">HIBIKMCM_00024</name>
</gene>
<dbReference type="Proteomes" id="UP001182455">
    <property type="component" value="Segment"/>
</dbReference>
<organism evidence="2 3">
    <name type="scientific">Ralstonia phage BOESR1</name>
    <dbReference type="NCBI Taxonomy" id="3034917"/>
    <lineage>
        <taxon>Viruses</taxon>
        <taxon>Duplodnaviria</taxon>
        <taxon>Heunggongvirae</taxon>
        <taxon>Uroviricota</taxon>
        <taxon>Caudoviricetes</taxon>
        <taxon>Autographivirales</taxon>
        <taxon>Autographivirales incertae sedis</taxon>
        <taxon>Boesrvirus</taxon>
        <taxon>Boesrvirus BOESR1</taxon>
    </lineage>
</organism>
<reference evidence="2" key="1">
    <citation type="submission" date="2023-07" db="EMBL/GenBank/DDBJ databases">
        <title>First report of Ralstonia pseudosolanacearum infecting Boesenbergia rotunda from Thailand.</title>
        <authorList>
            <person name="Carroll S."/>
            <person name="McGreig S."/>
            <person name="Bryning A."/>
            <person name="Vicente J.G."/>
            <person name="Aspin A."/>
        </authorList>
    </citation>
    <scope>NUCLEOTIDE SEQUENCE</scope>
</reference>
<protein>
    <recommendedName>
        <fullName evidence="1">GIY-YIG domain-containing protein</fullName>
    </recommendedName>
</protein>